<dbReference type="Proteomes" id="UP001527866">
    <property type="component" value="Unassembled WGS sequence"/>
</dbReference>
<evidence type="ECO:0000256" key="2">
    <source>
        <dbReference type="ARBA" id="ARBA00007832"/>
    </source>
</evidence>
<keyword evidence="7" id="KW-1185">Reference proteome</keyword>
<evidence type="ECO:0000256" key="1">
    <source>
        <dbReference type="ARBA" id="ARBA00004924"/>
    </source>
</evidence>
<comment type="caution">
    <text evidence="6">The sequence shown here is derived from an EMBL/GenBank/DDBJ whole genome shotgun (WGS) entry which is preliminary data.</text>
</comment>
<dbReference type="Pfam" id="PF04183">
    <property type="entry name" value="IucA_IucC"/>
    <property type="match status" value="1"/>
</dbReference>
<feature type="compositionally biased region" description="Low complexity" evidence="3">
    <location>
        <begin position="21"/>
        <end position="33"/>
    </location>
</feature>
<comment type="similarity">
    <text evidence="2">Belongs to the IucA/IucC family.</text>
</comment>
<proteinExistence type="inferred from homology"/>
<organism evidence="6 7">
    <name type="scientific">Nocardiopsis endophytica</name>
    <dbReference type="NCBI Taxonomy" id="3018445"/>
    <lineage>
        <taxon>Bacteria</taxon>
        <taxon>Bacillati</taxon>
        <taxon>Actinomycetota</taxon>
        <taxon>Actinomycetes</taxon>
        <taxon>Streptosporangiales</taxon>
        <taxon>Nocardiopsidaceae</taxon>
        <taxon>Nocardiopsis</taxon>
    </lineage>
</organism>
<dbReference type="PANTHER" id="PTHR34384">
    <property type="entry name" value="L-2,3-DIAMINOPROPANOATE--CITRATE LIGASE"/>
    <property type="match status" value="1"/>
</dbReference>
<evidence type="ECO:0000313" key="6">
    <source>
        <dbReference type="EMBL" id="MDA2815103.1"/>
    </source>
</evidence>
<evidence type="ECO:0000259" key="5">
    <source>
        <dbReference type="Pfam" id="PF06276"/>
    </source>
</evidence>
<dbReference type="InterPro" id="IPR037455">
    <property type="entry name" value="LucA/IucC-like"/>
</dbReference>
<evidence type="ECO:0000256" key="3">
    <source>
        <dbReference type="SAM" id="MobiDB-lite"/>
    </source>
</evidence>
<evidence type="ECO:0000259" key="4">
    <source>
        <dbReference type="Pfam" id="PF04183"/>
    </source>
</evidence>
<protein>
    <submittedName>
        <fullName evidence="6">Siderophore staphylobactin biosynthesis protein SbnC</fullName>
    </submittedName>
</protein>
<dbReference type="InterPro" id="IPR022770">
    <property type="entry name" value="IucA/IucC-like_C"/>
</dbReference>
<sequence>MTCPDPAELVLRDLVDTALREGAAPGAESAPEAVSGTLPSPVPDLAPAPGAAPSPSEGVRTVHRPDAPEDAVPADAPPVPGADLAPGEAWCRLGDLAFRAVDGGALQRLRLSRGPVWHVGSPGAPRPLAPDEALRALADGPAADDAADDLRDAVAHAGVVLRGAGALPDRAPRPGGLLAGERLAATRNRPFHPTARAVSGWSAAEVARYGPVRAEPLGVHWAAVRRDHLRFGSGPDSADPAAALLDDDGRETLRSLARAAGTDDDAYTAVPVHPWQWDRVLPTEFARELADRTIVPLGPDIGRFHPTSSLRTLASAPEPGPHLKLPVGAATLAAARLLPPRYLDNGERAQSCMEHLLGADPVLGALVEVCDERTWCGWSAPGADDTFADRPGHLAAQVRRYPPGLFADPDALVLPMGALAAHDWDVLGPALAAAGFDPGDPVGLFRTVAEAFCAMGLAFLRHGVLPELHGQNTVAVLADGGVRRFVLRDHDTLRLCPELMAAAGTPDPGYRVKPGAPQSLSLERPEELLGYLQTLGFQVNLYGIADALARHSGTDERVLWGALRASVESCLDRLDLPGPVAALVEEHVLRAREWPHRRVLAPLLRRGRSTGVSMPADTGRVPNPLLPAPAVVR</sequence>
<dbReference type="EMBL" id="JAQFWQ010000170">
    <property type="protein sequence ID" value="MDA2815103.1"/>
    <property type="molecule type" value="Genomic_DNA"/>
</dbReference>
<evidence type="ECO:0000313" key="7">
    <source>
        <dbReference type="Proteomes" id="UP001527866"/>
    </source>
</evidence>
<gene>
    <name evidence="6" type="ORF">O4J56_30960</name>
</gene>
<dbReference type="InterPro" id="IPR007310">
    <property type="entry name" value="Aerobactin_biosyn_IucA/IucC_N"/>
</dbReference>
<name>A0ABT4UDN7_9ACTN</name>
<dbReference type="PANTHER" id="PTHR34384:SF6">
    <property type="entry name" value="STAPHYLOFERRIN B SYNTHASE"/>
    <property type="match status" value="1"/>
</dbReference>
<dbReference type="Gene3D" id="1.10.510.40">
    <property type="match status" value="1"/>
</dbReference>
<comment type="pathway">
    <text evidence="1">Siderophore biosynthesis.</text>
</comment>
<dbReference type="RefSeq" id="WP_270690710.1">
    <property type="nucleotide sequence ID" value="NZ_JAQFWQ010000170.1"/>
</dbReference>
<dbReference type="Pfam" id="PF06276">
    <property type="entry name" value="FhuF"/>
    <property type="match status" value="1"/>
</dbReference>
<accession>A0ABT4UDN7</accession>
<feature type="domain" description="Aerobactin siderophore biosynthesis IucA/IucC N-terminal" evidence="4">
    <location>
        <begin position="185"/>
        <end position="420"/>
    </location>
</feature>
<reference evidence="6 7" key="1">
    <citation type="submission" date="2023-01" db="EMBL/GenBank/DDBJ databases">
        <title>Draft genome sequence of Nocardiopsis sp. RSe5-2 isolated from halophytes.</title>
        <authorList>
            <person name="Duangmal K."/>
            <person name="Chantavorakit T."/>
        </authorList>
    </citation>
    <scope>NUCLEOTIDE SEQUENCE [LARGE SCALE GENOMIC DNA]</scope>
    <source>
        <strain evidence="6 7">RSe5-2</strain>
    </source>
</reference>
<feature type="region of interest" description="Disordered" evidence="3">
    <location>
        <begin position="21"/>
        <end position="83"/>
    </location>
</feature>
<feature type="domain" description="Aerobactin siderophore biosynthesis IucA/IucC-like C-terminal" evidence="5">
    <location>
        <begin position="458"/>
        <end position="600"/>
    </location>
</feature>
<feature type="compositionally biased region" description="Pro residues" evidence="3">
    <location>
        <begin position="40"/>
        <end position="52"/>
    </location>
</feature>